<evidence type="ECO:0000313" key="2">
    <source>
        <dbReference type="Proteomes" id="UP000298652"/>
    </source>
</evidence>
<reference evidence="1" key="1">
    <citation type="submission" date="2019-03" db="EMBL/GenBank/DDBJ databases">
        <title>WGS assembly of Setaria viridis.</title>
        <authorList>
            <person name="Huang P."/>
            <person name="Jenkins J."/>
            <person name="Grimwood J."/>
            <person name="Barry K."/>
            <person name="Healey A."/>
            <person name="Mamidi S."/>
            <person name="Sreedasyam A."/>
            <person name="Shu S."/>
            <person name="Feldman M."/>
            <person name="Wu J."/>
            <person name="Yu Y."/>
            <person name="Chen C."/>
            <person name="Johnson J."/>
            <person name="Rokhsar D."/>
            <person name="Baxter I."/>
            <person name="Schmutz J."/>
            <person name="Brutnell T."/>
            <person name="Kellogg E."/>
        </authorList>
    </citation>
    <scope>NUCLEOTIDE SEQUENCE [LARGE SCALE GENOMIC DNA]</scope>
</reference>
<evidence type="ECO:0000313" key="1">
    <source>
        <dbReference type="EMBL" id="TKW33687.1"/>
    </source>
</evidence>
<dbReference type="Gramene" id="TKW33687">
    <property type="protein sequence ID" value="TKW33687"/>
    <property type="gene ID" value="SEVIR_2G256000v2"/>
</dbReference>
<sequence length="143" mass="16985">MVKPLNFRPRKPDNMQSYICVKSLVRLEAYKNVGIVHGSKHREGWNLKKWEAWERDISNVEGAWKNVYELEKNSLALPRRMGMGAKEFLEHFPDEAIRHHMSMEIGKIMHHLPDSPDEHQRSLGRLNWVEMRQDNKKLLARME</sequence>
<organism evidence="1 2">
    <name type="scientific">Setaria viridis</name>
    <name type="common">Green bristlegrass</name>
    <name type="synonym">Setaria italica subsp. viridis</name>
    <dbReference type="NCBI Taxonomy" id="4556"/>
    <lineage>
        <taxon>Eukaryota</taxon>
        <taxon>Viridiplantae</taxon>
        <taxon>Streptophyta</taxon>
        <taxon>Embryophyta</taxon>
        <taxon>Tracheophyta</taxon>
        <taxon>Spermatophyta</taxon>
        <taxon>Magnoliopsida</taxon>
        <taxon>Liliopsida</taxon>
        <taxon>Poales</taxon>
        <taxon>Poaceae</taxon>
        <taxon>PACMAD clade</taxon>
        <taxon>Panicoideae</taxon>
        <taxon>Panicodae</taxon>
        <taxon>Paniceae</taxon>
        <taxon>Cenchrinae</taxon>
        <taxon>Setaria</taxon>
    </lineage>
</organism>
<dbReference type="AlphaFoldDB" id="A0A4U6W7Z3"/>
<keyword evidence="2" id="KW-1185">Reference proteome</keyword>
<dbReference type="EMBL" id="CM016553">
    <property type="protein sequence ID" value="TKW33687.1"/>
    <property type="molecule type" value="Genomic_DNA"/>
</dbReference>
<accession>A0A4U6W7Z3</accession>
<proteinExistence type="predicted"/>
<protein>
    <submittedName>
        <fullName evidence="1">Uncharacterized protein</fullName>
    </submittedName>
</protein>
<name>A0A4U6W7Z3_SETVI</name>
<gene>
    <name evidence="1" type="ORF">SEVIR_2G256000v2</name>
</gene>
<dbReference type="Proteomes" id="UP000298652">
    <property type="component" value="Chromosome 2"/>
</dbReference>